<dbReference type="Proteomes" id="UP000566819">
    <property type="component" value="Unassembled WGS sequence"/>
</dbReference>
<accession>A0A8H4R9I9</accession>
<feature type="region of interest" description="Disordered" evidence="1">
    <location>
        <begin position="97"/>
        <end position="126"/>
    </location>
</feature>
<organism evidence="2 3">
    <name type="scientific">Cudoniella acicularis</name>
    <dbReference type="NCBI Taxonomy" id="354080"/>
    <lineage>
        <taxon>Eukaryota</taxon>
        <taxon>Fungi</taxon>
        <taxon>Dikarya</taxon>
        <taxon>Ascomycota</taxon>
        <taxon>Pezizomycotina</taxon>
        <taxon>Leotiomycetes</taxon>
        <taxon>Helotiales</taxon>
        <taxon>Tricladiaceae</taxon>
        <taxon>Cudoniella</taxon>
    </lineage>
</organism>
<protein>
    <submittedName>
        <fullName evidence="2">Uncharacterized protein</fullName>
    </submittedName>
</protein>
<dbReference type="AlphaFoldDB" id="A0A8H4R9I9"/>
<proteinExistence type="predicted"/>
<evidence type="ECO:0000256" key="1">
    <source>
        <dbReference type="SAM" id="MobiDB-lite"/>
    </source>
</evidence>
<feature type="compositionally biased region" description="Basic residues" evidence="1">
    <location>
        <begin position="117"/>
        <end position="126"/>
    </location>
</feature>
<comment type="caution">
    <text evidence="2">The sequence shown here is derived from an EMBL/GenBank/DDBJ whole genome shotgun (WGS) entry which is preliminary data.</text>
</comment>
<evidence type="ECO:0000313" key="3">
    <source>
        <dbReference type="Proteomes" id="UP000566819"/>
    </source>
</evidence>
<sequence>MVETGLDILRYAKHKLRFGSSKTGRQTGVDCIPVEDLEKKSEELRDQVVYCFVNETMTVVELGKYKDFLANPKHLADHGEFFYCGYNPSRKRHRGLDDAAEDVKRATGSRAQELARLRAKSKGPRG</sequence>
<name>A0A8H4R9I9_9HELO</name>
<reference evidence="2 3" key="1">
    <citation type="submission" date="2020-03" db="EMBL/GenBank/DDBJ databases">
        <title>Draft Genome Sequence of Cudoniella acicularis.</title>
        <authorList>
            <person name="Buettner E."/>
            <person name="Kellner H."/>
        </authorList>
    </citation>
    <scope>NUCLEOTIDE SEQUENCE [LARGE SCALE GENOMIC DNA]</scope>
    <source>
        <strain evidence="2 3">DSM 108380</strain>
    </source>
</reference>
<dbReference type="OrthoDB" id="3589801at2759"/>
<keyword evidence="3" id="KW-1185">Reference proteome</keyword>
<evidence type="ECO:0000313" key="2">
    <source>
        <dbReference type="EMBL" id="KAF4624576.1"/>
    </source>
</evidence>
<dbReference type="EMBL" id="JAAMPI010001613">
    <property type="protein sequence ID" value="KAF4624576.1"/>
    <property type="molecule type" value="Genomic_DNA"/>
</dbReference>
<gene>
    <name evidence="2" type="ORF">G7Y89_g13594</name>
</gene>